<gene>
    <name evidence="1" type="ORF">EV01_0201</name>
</gene>
<sequence length="38" mass="4651">MKFVSHDGVNIFMNYSKKNFLTLISIKFYMKKFFKKLI</sequence>
<dbReference type="EMBL" id="JNAR01000002">
    <property type="protein sequence ID" value="KGG10573.1"/>
    <property type="molecule type" value="Genomic_DNA"/>
</dbReference>
<accession>A0A0A2B965</accession>
<proteinExistence type="predicted"/>
<dbReference type="AlphaFoldDB" id="A0A0A2B965"/>
<comment type="caution">
    <text evidence="1">The sequence shown here is derived from an EMBL/GenBank/DDBJ whole genome shotgun (WGS) entry which is preliminary data.</text>
</comment>
<organism evidence="1 2">
    <name type="scientific">Prochlorococcus marinus str. MIT 9401</name>
    <dbReference type="NCBI Taxonomy" id="167551"/>
    <lineage>
        <taxon>Bacteria</taxon>
        <taxon>Bacillati</taxon>
        <taxon>Cyanobacteriota</taxon>
        <taxon>Cyanophyceae</taxon>
        <taxon>Synechococcales</taxon>
        <taxon>Prochlorococcaceae</taxon>
        <taxon>Prochlorococcus</taxon>
    </lineage>
</organism>
<evidence type="ECO:0000313" key="1">
    <source>
        <dbReference type="EMBL" id="KGG10573.1"/>
    </source>
</evidence>
<protein>
    <submittedName>
        <fullName evidence="1">Uncharacterized protein</fullName>
    </submittedName>
</protein>
<name>A0A0A2B965_PROMR</name>
<evidence type="ECO:0000313" key="2">
    <source>
        <dbReference type="Proteomes" id="UP000030481"/>
    </source>
</evidence>
<reference evidence="2" key="1">
    <citation type="journal article" date="2014" name="Sci. Data">
        <title>Genomes of diverse isolates of the marine cyanobacterium Prochlorococcus.</title>
        <authorList>
            <person name="Biller S."/>
            <person name="Berube P."/>
            <person name="Thompson J."/>
            <person name="Kelly L."/>
            <person name="Roggensack S."/>
            <person name="Awad L."/>
            <person name="Roache-Johnson K."/>
            <person name="Ding H."/>
            <person name="Giovannoni S.J."/>
            <person name="Moore L.R."/>
            <person name="Chisholm S.W."/>
        </authorList>
    </citation>
    <scope>NUCLEOTIDE SEQUENCE [LARGE SCALE GENOMIC DNA]</scope>
</reference>
<dbReference type="Proteomes" id="UP000030481">
    <property type="component" value="Unassembled WGS sequence"/>
</dbReference>